<organism evidence="1 2">
    <name type="scientific">bacterium (Candidatus Ratteibacteria) CG_4_10_14_3_um_filter_41_18</name>
    <dbReference type="NCBI Taxonomy" id="2014287"/>
    <lineage>
        <taxon>Bacteria</taxon>
        <taxon>Candidatus Ratteibacteria</taxon>
    </lineage>
</organism>
<dbReference type="Proteomes" id="UP000229703">
    <property type="component" value="Unassembled WGS sequence"/>
</dbReference>
<dbReference type="Pfam" id="PF13366">
    <property type="entry name" value="PDDEXK_3"/>
    <property type="match status" value="1"/>
</dbReference>
<evidence type="ECO:0000313" key="2">
    <source>
        <dbReference type="Proteomes" id="UP000229703"/>
    </source>
</evidence>
<accession>A0A2M7M5H3</accession>
<dbReference type="InterPro" id="IPR026350">
    <property type="entry name" value="GxxExxY"/>
</dbReference>
<dbReference type="EMBL" id="PFJK01000009">
    <property type="protein sequence ID" value="PIX77917.1"/>
    <property type="molecule type" value="Genomic_DNA"/>
</dbReference>
<comment type="caution">
    <text evidence="1">The sequence shown here is derived from an EMBL/GenBank/DDBJ whole genome shotgun (WGS) entry which is preliminary data.</text>
</comment>
<name>A0A2M7M5H3_9BACT</name>
<dbReference type="NCBIfam" id="TIGR04256">
    <property type="entry name" value="GxxExxY"/>
    <property type="match status" value="1"/>
</dbReference>
<gene>
    <name evidence="1" type="ORF">COZ37_00200</name>
</gene>
<dbReference type="AlphaFoldDB" id="A0A2M7M5H3"/>
<evidence type="ECO:0000313" key="1">
    <source>
        <dbReference type="EMBL" id="PIX77917.1"/>
    </source>
</evidence>
<protein>
    <submittedName>
        <fullName evidence="1">GxxExxY protein</fullName>
    </submittedName>
</protein>
<reference evidence="2" key="1">
    <citation type="submission" date="2017-09" db="EMBL/GenBank/DDBJ databases">
        <title>Depth-based differentiation of microbial function through sediment-hosted aquifers and enrichment of novel symbionts in the deep terrestrial subsurface.</title>
        <authorList>
            <person name="Probst A.J."/>
            <person name="Ladd B."/>
            <person name="Jarett J.K."/>
            <person name="Geller-Mcgrath D.E."/>
            <person name="Sieber C.M.K."/>
            <person name="Emerson J.B."/>
            <person name="Anantharaman K."/>
            <person name="Thomas B.C."/>
            <person name="Malmstrom R."/>
            <person name="Stieglmeier M."/>
            <person name="Klingl A."/>
            <person name="Woyke T."/>
            <person name="Ryan C.M."/>
            <person name="Banfield J.F."/>
        </authorList>
    </citation>
    <scope>NUCLEOTIDE SEQUENCE [LARGE SCALE GENOMIC DNA]</scope>
</reference>
<sequence>MEVHRELGAGFLESVYDEVFGIELEKGGLNFEYQKELPIIYKGEKLKKEFRVDYLIEKIILVENKATKGITEIDEAQMHNYLKATSLKLGIIINYSLPSLEYKRILR</sequence>
<proteinExistence type="predicted"/>